<dbReference type="PANTHER" id="PTHR44846:SF1">
    <property type="entry name" value="MANNOSYL-D-GLYCERATE TRANSPORT_METABOLISM SYSTEM REPRESSOR MNGR-RELATED"/>
    <property type="match status" value="1"/>
</dbReference>
<dbReference type="InterPro" id="IPR036388">
    <property type="entry name" value="WH-like_DNA-bd_sf"/>
</dbReference>
<dbReference type="InterPro" id="IPR050679">
    <property type="entry name" value="Bact_HTH_transcr_reg"/>
</dbReference>
<keyword evidence="3" id="KW-0804">Transcription</keyword>
<dbReference type="EMBL" id="JAIBCX010000013">
    <property type="protein sequence ID" value="MCJ8353749.1"/>
    <property type="molecule type" value="Genomic_DNA"/>
</dbReference>
<evidence type="ECO:0000313" key="6">
    <source>
        <dbReference type="Proteomes" id="UP001202887"/>
    </source>
</evidence>
<dbReference type="PANTHER" id="PTHR44846">
    <property type="entry name" value="MANNOSYL-D-GLYCERATE TRANSPORT/METABOLISM SYSTEM REPRESSOR MNGR-RELATED"/>
    <property type="match status" value="1"/>
</dbReference>
<dbReference type="Pfam" id="PF07702">
    <property type="entry name" value="UTRA"/>
    <property type="match status" value="1"/>
</dbReference>
<organism evidence="5 6">
    <name type="scientific">Novacetimonas hansenii</name>
    <name type="common">Komagataeibacter hansenii</name>
    <dbReference type="NCBI Taxonomy" id="436"/>
    <lineage>
        <taxon>Bacteria</taxon>
        <taxon>Pseudomonadati</taxon>
        <taxon>Pseudomonadota</taxon>
        <taxon>Alphaproteobacteria</taxon>
        <taxon>Acetobacterales</taxon>
        <taxon>Acetobacteraceae</taxon>
        <taxon>Novacetimonas</taxon>
    </lineage>
</organism>
<dbReference type="InterPro" id="IPR011663">
    <property type="entry name" value="UTRA"/>
</dbReference>
<proteinExistence type="predicted"/>
<dbReference type="Pfam" id="PF00392">
    <property type="entry name" value="GntR"/>
    <property type="match status" value="1"/>
</dbReference>
<reference evidence="5" key="2">
    <citation type="submission" date="2022-03" db="EMBL/GenBank/DDBJ databases">
        <authorList>
            <person name="Ryngajllo M."/>
            <person name="Jacek P."/>
            <person name="Kubiak K."/>
        </authorList>
    </citation>
    <scope>NUCLEOTIDE SEQUENCE</scope>
    <source>
        <strain evidence="5">SI1</strain>
    </source>
</reference>
<dbReference type="SUPFAM" id="SSF64288">
    <property type="entry name" value="Chorismate lyase-like"/>
    <property type="match status" value="1"/>
</dbReference>
<evidence type="ECO:0000256" key="3">
    <source>
        <dbReference type="ARBA" id="ARBA00023163"/>
    </source>
</evidence>
<dbReference type="InterPro" id="IPR036390">
    <property type="entry name" value="WH_DNA-bd_sf"/>
</dbReference>
<dbReference type="GO" id="GO:0045892">
    <property type="term" value="P:negative regulation of DNA-templated transcription"/>
    <property type="evidence" value="ECO:0007669"/>
    <property type="project" value="TreeGrafter"/>
</dbReference>
<reference evidence="5" key="1">
    <citation type="journal article" date="2021" name="Polymers (Basel)">
        <title>Highly Stretchable Bacterial Cellulose Produced by Komagataeibacter hansenii SI1.</title>
        <authorList>
            <person name="Cielecka I."/>
            <person name="Ryngajllo M."/>
            <person name="Maniukiewicz W."/>
            <person name="Bielecki S."/>
        </authorList>
    </citation>
    <scope>NUCLEOTIDE SEQUENCE</scope>
    <source>
        <strain evidence="5">SI1</strain>
    </source>
</reference>
<dbReference type="SMART" id="SM00345">
    <property type="entry name" value="HTH_GNTR"/>
    <property type="match status" value="1"/>
</dbReference>
<feature type="domain" description="HTH gntR-type" evidence="4">
    <location>
        <begin position="19"/>
        <end position="87"/>
    </location>
</feature>
<dbReference type="Gene3D" id="1.10.10.10">
    <property type="entry name" value="Winged helix-like DNA-binding domain superfamily/Winged helix DNA-binding domain"/>
    <property type="match status" value="1"/>
</dbReference>
<evidence type="ECO:0000256" key="2">
    <source>
        <dbReference type="ARBA" id="ARBA00023125"/>
    </source>
</evidence>
<dbReference type="PRINTS" id="PR00035">
    <property type="entry name" value="HTHGNTR"/>
</dbReference>
<gene>
    <name evidence="5" type="ORF">K1W68_07070</name>
</gene>
<dbReference type="PROSITE" id="PS50949">
    <property type="entry name" value="HTH_GNTR"/>
    <property type="match status" value="1"/>
</dbReference>
<dbReference type="RefSeq" id="WP_231105589.1">
    <property type="nucleotide sequence ID" value="NZ_CP094848.1"/>
</dbReference>
<dbReference type="InterPro" id="IPR000524">
    <property type="entry name" value="Tscrpt_reg_HTH_GntR"/>
</dbReference>
<dbReference type="CDD" id="cd07377">
    <property type="entry name" value="WHTH_GntR"/>
    <property type="match status" value="1"/>
</dbReference>
<dbReference type="Gene3D" id="3.40.1410.10">
    <property type="entry name" value="Chorismate lyase-like"/>
    <property type="match status" value="1"/>
</dbReference>
<evidence type="ECO:0000256" key="1">
    <source>
        <dbReference type="ARBA" id="ARBA00023015"/>
    </source>
</evidence>
<accession>A0AAW5ET64</accession>
<protein>
    <submittedName>
        <fullName evidence="5">GntR family transcriptional regulator</fullName>
    </submittedName>
</protein>
<dbReference type="GO" id="GO:0003677">
    <property type="term" value="F:DNA binding"/>
    <property type="evidence" value="ECO:0007669"/>
    <property type="project" value="UniProtKB-KW"/>
</dbReference>
<keyword evidence="2" id="KW-0238">DNA-binding</keyword>
<evidence type="ECO:0000259" key="4">
    <source>
        <dbReference type="PROSITE" id="PS50949"/>
    </source>
</evidence>
<keyword evidence="1" id="KW-0805">Transcription regulation</keyword>
<comment type="caution">
    <text evidence="5">The sequence shown here is derived from an EMBL/GenBank/DDBJ whole genome shotgun (WGS) entry which is preliminary data.</text>
</comment>
<evidence type="ECO:0000313" key="5">
    <source>
        <dbReference type="EMBL" id="MCJ8353749.1"/>
    </source>
</evidence>
<dbReference type="SUPFAM" id="SSF46785">
    <property type="entry name" value="Winged helix' DNA-binding domain"/>
    <property type="match status" value="1"/>
</dbReference>
<dbReference type="InterPro" id="IPR028978">
    <property type="entry name" value="Chorismate_lyase_/UTRA_dom_sf"/>
</dbReference>
<dbReference type="AlphaFoldDB" id="A0AAW5ET64"/>
<dbReference type="SMART" id="SM00866">
    <property type="entry name" value="UTRA"/>
    <property type="match status" value="1"/>
</dbReference>
<sequence length="252" mass="28160">MEHHARFEESLRLDPSSHMPLYLQLEARLRHMIESSQLRRGDAIPAERELASMTGVSRVTVRKAMAKLVHEGLVVQKTGAGTFVSGRFSQPLSELSGFSQDMRARGFTPGSHWLDRQHAMAGPDEAMALGVAPGTRIIRLKRIRTANNEPMAVETAIVTARDLPDPYLVQDSFYAVLRARGLMAVRALQRLRAGLATPQEALWLHLKQPAAILQIERRAFLADGRVLEVTYSAYRADMYDFVVELRSSDPTS</sequence>
<dbReference type="Proteomes" id="UP001202887">
    <property type="component" value="Unassembled WGS sequence"/>
</dbReference>
<name>A0AAW5ET64_NOVHA</name>
<dbReference type="GO" id="GO:0003700">
    <property type="term" value="F:DNA-binding transcription factor activity"/>
    <property type="evidence" value="ECO:0007669"/>
    <property type="project" value="InterPro"/>
</dbReference>